<reference evidence="2" key="1">
    <citation type="journal article" date="2020" name="Stud. Mycol.">
        <title>101 Dothideomycetes genomes: a test case for predicting lifestyles and emergence of pathogens.</title>
        <authorList>
            <person name="Haridas S."/>
            <person name="Albert R."/>
            <person name="Binder M."/>
            <person name="Bloem J."/>
            <person name="Labutti K."/>
            <person name="Salamov A."/>
            <person name="Andreopoulos B."/>
            <person name="Baker S."/>
            <person name="Barry K."/>
            <person name="Bills G."/>
            <person name="Bluhm B."/>
            <person name="Cannon C."/>
            <person name="Castanera R."/>
            <person name="Culley D."/>
            <person name="Daum C."/>
            <person name="Ezra D."/>
            <person name="Gonzalez J."/>
            <person name="Henrissat B."/>
            <person name="Kuo A."/>
            <person name="Liang C."/>
            <person name="Lipzen A."/>
            <person name="Lutzoni F."/>
            <person name="Magnuson J."/>
            <person name="Mondo S."/>
            <person name="Nolan M."/>
            <person name="Ohm R."/>
            <person name="Pangilinan J."/>
            <person name="Park H.-J."/>
            <person name="Ramirez L."/>
            <person name="Alfaro M."/>
            <person name="Sun H."/>
            <person name="Tritt A."/>
            <person name="Yoshinaga Y."/>
            <person name="Zwiers L.-H."/>
            <person name="Turgeon B."/>
            <person name="Goodwin S."/>
            <person name="Spatafora J."/>
            <person name="Crous P."/>
            <person name="Grigoriev I."/>
        </authorList>
    </citation>
    <scope>NUCLEOTIDE SEQUENCE</scope>
    <source>
        <strain evidence="2">CBS 125425</strain>
    </source>
</reference>
<dbReference type="EMBL" id="ML996213">
    <property type="protein sequence ID" value="KAF2730644.1"/>
    <property type="molecule type" value="Genomic_DNA"/>
</dbReference>
<protein>
    <submittedName>
        <fullName evidence="2">Uncharacterized protein</fullName>
    </submittedName>
</protein>
<proteinExistence type="predicted"/>
<accession>A0A9P4QQ63</accession>
<evidence type="ECO:0000313" key="2">
    <source>
        <dbReference type="EMBL" id="KAF2730644.1"/>
    </source>
</evidence>
<comment type="caution">
    <text evidence="2">The sequence shown here is derived from an EMBL/GenBank/DDBJ whole genome shotgun (WGS) entry which is preliminary data.</text>
</comment>
<name>A0A9P4QQ63_9PLEO</name>
<feature type="compositionally biased region" description="Low complexity" evidence="1">
    <location>
        <begin position="30"/>
        <end position="77"/>
    </location>
</feature>
<gene>
    <name evidence="2" type="ORF">EJ04DRAFT_526822</name>
</gene>
<evidence type="ECO:0000256" key="1">
    <source>
        <dbReference type="SAM" id="MobiDB-lite"/>
    </source>
</evidence>
<feature type="region of interest" description="Disordered" evidence="1">
    <location>
        <begin position="1"/>
        <end position="101"/>
    </location>
</feature>
<keyword evidence="3" id="KW-1185">Reference proteome</keyword>
<evidence type="ECO:0000313" key="3">
    <source>
        <dbReference type="Proteomes" id="UP000799444"/>
    </source>
</evidence>
<feature type="compositionally biased region" description="Low complexity" evidence="1">
    <location>
        <begin position="7"/>
        <end position="20"/>
    </location>
</feature>
<sequence length="217" mass="23147">MPRSTRKTTAAASAVSAATRRTGRTRKATPKAAPKAAPKATPKAAPKAAPKATPKAASKTTKTAKATPAGKAGSTTPRVQFTDPLEKGSSNKGIRGLTPLPEEDEEFISISDIDVDPLPHTPQPSSNLPVTDLTTVLSSSPPVRLSTRMDVSYLLLVNNKKAVSMIEKSTFGMLSLMFMEDFVEEMMDALGACLLQSTQFLIPHRYYLTVMSPAIAF</sequence>
<dbReference type="AlphaFoldDB" id="A0A9P4QQ63"/>
<organism evidence="2 3">
    <name type="scientific">Polyplosphaeria fusca</name>
    <dbReference type="NCBI Taxonomy" id="682080"/>
    <lineage>
        <taxon>Eukaryota</taxon>
        <taxon>Fungi</taxon>
        <taxon>Dikarya</taxon>
        <taxon>Ascomycota</taxon>
        <taxon>Pezizomycotina</taxon>
        <taxon>Dothideomycetes</taxon>
        <taxon>Pleosporomycetidae</taxon>
        <taxon>Pleosporales</taxon>
        <taxon>Tetraplosphaeriaceae</taxon>
        <taxon>Polyplosphaeria</taxon>
    </lineage>
</organism>
<dbReference type="Proteomes" id="UP000799444">
    <property type="component" value="Unassembled WGS sequence"/>
</dbReference>